<keyword evidence="2" id="KW-1003">Cell membrane</keyword>
<evidence type="ECO:0000259" key="7">
    <source>
        <dbReference type="Pfam" id="PF11728"/>
    </source>
</evidence>
<evidence type="ECO:0000313" key="9">
    <source>
        <dbReference type="Proteomes" id="UP000570361"/>
    </source>
</evidence>
<evidence type="ECO:0000256" key="5">
    <source>
        <dbReference type="ARBA" id="ARBA00023136"/>
    </source>
</evidence>
<dbReference type="InterPro" id="IPR010343">
    <property type="entry name" value="ArAE_1"/>
</dbReference>
<accession>A0A7W5AY19</accession>
<dbReference type="InterPro" id="IPR052984">
    <property type="entry name" value="UPF0421"/>
</dbReference>
<dbReference type="Gene3D" id="1.20.120.940">
    <property type="entry name" value="Putative aromatic acid exporter, C-terminal domain"/>
    <property type="match status" value="1"/>
</dbReference>
<sequence>MHGQESVGSNMGIRVIKTALAALAAIYTAFYLGLEPALAAGLLAILGVEVTRMKGLKSAFVRFVASVLGLFFASILFLLLGFHIWTISLFILIAFPILSRLQLKDGITTSAVIVFHVYAREEVTWGLIGNEVMLLIVGLGFATVVNMLYMPREDEKLLALRHRTEALFGTLFERMAQTLRNPAEVWSGSELLEASNVVQEGLRRAEMGLENRVWGQNTQHLRYWRTYFEMRHLQLDSISQMLLRLALVYEKLPQGELAAELFDLLADEVKSDVYEGGVERQLELLVSRFRAMPLPESREEFEMRAAILEMIHELNRYLAMAKKMKRQKAETKRLMTAL</sequence>
<dbReference type="EMBL" id="JACHXK010000004">
    <property type="protein sequence ID" value="MBB3110386.1"/>
    <property type="molecule type" value="Genomic_DNA"/>
</dbReference>
<dbReference type="Proteomes" id="UP000570361">
    <property type="component" value="Unassembled WGS sequence"/>
</dbReference>
<evidence type="ECO:0000313" key="8">
    <source>
        <dbReference type="EMBL" id="MBB3110386.1"/>
    </source>
</evidence>
<feature type="transmembrane region" description="Helical" evidence="6">
    <location>
        <begin position="20"/>
        <end position="48"/>
    </location>
</feature>
<evidence type="ECO:0000256" key="2">
    <source>
        <dbReference type="ARBA" id="ARBA00022475"/>
    </source>
</evidence>
<keyword evidence="9" id="KW-1185">Reference proteome</keyword>
<keyword evidence="3 6" id="KW-0812">Transmembrane</keyword>
<comment type="caution">
    <text evidence="8">The sequence shown here is derived from an EMBL/GenBank/DDBJ whole genome shotgun (WGS) entry which is preliminary data.</text>
</comment>
<keyword evidence="4 6" id="KW-1133">Transmembrane helix</keyword>
<dbReference type="PANTHER" id="PTHR40064">
    <property type="entry name" value="MEMBRANE PROTEIN-RELATED"/>
    <property type="match status" value="1"/>
</dbReference>
<dbReference type="PANTHER" id="PTHR40064:SF1">
    <property type="entry name" value="MEMBRANE PROTEIN"/>
    <property type="match status" value="1"/>
</dbReference>
<dbReference type="InterPro" id="IPR038323">
    <property type="entry name" value="ArAE_1_C_sf"/>
</dbReference>
<feature type="transmembrane region" description="Helical" evidence="6">
    <location>
        <begin position="60"/>
        <end position="93"/>
    </location>
</feature>
<evidence type="ECO:0000256" key="1">
    <source>
        <dbReference type="ARBA" id="ARBA00004651"/>
    </source>
</evidence>
<evidence type="ECO:0000256" key="6">
    <source>
        <dbReference type="SAM" id="Phobius"/>
    </source>
</evidence>
<feature type="domain" description="Putative aromatic acid exporter C-terminal" evidence="7">
    <location>
        <begin position="154"/>
        <end position="320"/>
    </location>
</feature>
<name>A0A7W5AY19_9BACL</name>
<dbReference type="Pfam" id="PF06081">
    <property type="entry name" value="ArAE_1"/>
    <property type="match status" value="1"/>
</dbReference>
<evidence type="ECO:0000256" key="3">
    <source>
        <dbReference type="ARBA" id="ARBA00022692"/>
    </source>
</evidence>
<comment type="subcellular location">
    <subcellularLocation>
        <location evidence="1">Cell membrane</location>
        <topology evidence="1">Multi-pass membrane protein</topology>
    </subcellularLocation>
</comment>
<dbReference type="GO" id="GO:0005886">
    <property type="term" value="C:plasma membrane"/>
    <property type="evidence" value="ECO:0007669"/>
    <property type="project" value="UniProtKB-SubCell"/>
</dbReference>
<protein>
    <submittedName>
        <fullName evidence="8">Uncharacterized membrane protein YgaE (UPF0421/DUF939 family)</fullName>
    </submittedName>
</protein>
<dbReference type="InterPro" id="IPR021062">
    <property type="entry name" value="ArAE_1_C"/>
</dbReference>
<feature type="transmembrane region" description="Helical" evidence="6">
    <location>
        <begin position="132"/>
        <end position="151"/>
    </location>
</feature>
<proteinExistence type="predicted"/>
<dbReference type="Pfam" id="PF11728">
    <property type="entry name" value="ArAE_1_C"/>
    <property type="match status" value="1"/>
</dbReference>
<gene>
    <name evidence="8" type="ORF">FHS18_002453</name>
</gene>
<reference evidence="8 9" key="1">
    <citation type="submission" date="2020-08" db="EMBL/GenBank/DDBJ databases">
        <title>Genomic Encyclopedia of Type Strains, Phase III (KMG-III): the genomes of soil and plant-associated and newly described type strains.</title>
        <authorList>
            <person name="Whitman W."/>
        </authorList>
    </citation>
    <scope>NUCLEOTIDE SEQUENCE [LARGE SCALE GENOMIC DNA]</scope>
    <source>
        <strain evidence="8 9">CECT 5862</strain>
    </source>
</reference>
<dbReference type="AlphaFoldDB" id="A0A7W5AY19"/>
<dbReference type="RefSeq" id="WP_246427596.1">
    <property type="nucleotide sequence ID" value="NZ_JACHXK010000004.1"/>
</dbReference>
<keyword evidence="5 6" id="KW-0472">Membrane</keyword>
<evidence type="ECO:0000256" key="4">
    <source>
        <dbReference type="ARBA" id="ARBA00022989"/>
    </source>
</evidence>
<organism evidence="8 9">
    <name type="scientific">Paenibacillus phyllosphaerae</name>
    <dbReference type="NCBI Taxonomy" id="274593"/>
    <lineage>
        <taxon>Bacteria</taxon>
        <taxon>Bacillati</taxon>
        <taxon>Bacillota</taxon>
        <taxon>Bacilli</taxon>
        <taxon>Bacillales</taxon>
        <taxon>Paenibacillaceae</taxon>
        <taxon>Paenibacillus</taxon>
    </lineage>
</organism>